<evidence type="ECO:0000256" key="11">
    <source>
        <dbReference type="PROSITE-ProRule" id="PRU01360"/>
    </source>
</evidence>
<dbReference type="Gene3D" id="2.170.130.10">
    <property type="entry name" value="TonB-dependent receptor, plug domain"/>
    <property type="match status" value="1"/>
</dbReference>
<keyword evidence="6" id="KW-0408">Iron</keyword>
<evidence type="ECO:0000259" key="14">
    <source>
        <dbReference type="Pfam" id="PF00593"/>
    </source>
</evidence>
<keyword evidence="4" id="KW-0410">Iron transport</keyword>
<evidence type="ECO:0000313" key="16">
    <source>
        <dbReference type="EMBL" id="RED93606.1"/>
    </source>
</evidence>
<evidence type="ECO:0000256" key="1">
    <source>
        <dbReference type="ARBA" id="ARBA00004571"/>
    </source>
</evidence>
<proteinExistence type="inferred from homology"/>
<comment type="similarity">
    <text evidence="11 12">Belongs to the TonB-dependent receptor family.</text>
</comment>
<keyword evidence="3 11" id="KW-1134">Transmembrane beta strand</keyword>
<accession>A0A3D9KZB6</accession>
<feature type="chain" id="PRO_5017678579" evidence="13">
    <location>
        <begin position="22"/>
        <end position="1045"/>
    </location>
</feature>
<dbReference type="RefSeq" id="WP_115869839.1">
    <property type="nucleotide sequence ID" value="NZ_QREG01000024.1"/>
</dbReference>
<dbReference type="InterPro" id="IPR037066">
    <property type="entry name" value="Plug_dom_sf"/>
</dbReference>
<dbReference type="InterPro" id="IPR012910">
    <property type="entry name" value="Plug_dom"/>
</dbReference>
<dbReference type="PANTHER" id="PTHR32552">
    <property type="entry name" value="FERRICHROME IRON RECEPTOR-RELATED"/>
    <property type="match status" value="1"/>
</dbReference>
<reference evidence="16 17" key="1">
    <citation type="submission" date="2018-07" db="EMBL/GenBank/DDBJ databases">
        <title>Genomic Encyclopedia of Type Strains, Phase IV (KMG-IV): sequencing the most valuable type-strain genomes for metagenomic binning, comparative biology and taxonomic classification.</title>
        <authorList>
            <person name="Goeker M."/>
        </authorList>
    </citation>
    <scope>NUCLEOTIDE SEQUENCE [LARGE SCALE GENOMIC DNA]</scope>
    <source>
        <strain evidence="16 17">DSM 4134</strain>
    </source>
</reference>
<gene>
    <name evidence="16" type="ORF">C7460_12416</name>
</gene>
<evidence type="ECO:0000256" key="13">
    <source>
        <dbReference type="SAM" id="SignalP"/>
    </source>
</evidence>
<keyword evidence="17" id="KW-1185">Reference proteome</keyword>
<evidence type="ECO:0000256" key="8">
    <source>
        <dbReference type="ARBA" id="ARBA00023077"/>
    </source>
</evidence>
<evidence type="ECO:0000259" key="15">
    <source>
        <dbReference type="Pfam" id="PF07715"/>
    </source>
</evidence>
<comment type="caution">
    <text evidence="16">The sequence shown here is derived from an EMBL/GenBank/DDBJ whole genome shotgun (WGS) entry which is preliminary data.</text>
</comment>
<evidence type="ECO:0000256" key="5">
    <source>
        <dbReference type="ARBA" id="ARBA00022692"/>
    </source>
</evidence>
<dbReference type="InterPro" id="IPR023997">
    <property type="entry name" value="TonB-dep_OMP_SusC/RagA_CS"/>
</dbReference>
<dbReference type="InterPro" id="IPR023996">
    <property type="entry name" value="TonB-dep_OMP_SusC/RagA"/>
</dbReference>
<evidence type="ECO:0000313" key="17">
    <source>
        <dbReference type="Proteomes" id="UP000256779"/>
    </source>
</evidence>
<dbReference type="InterPro" id="IPR036942">
    <property type="entry name" value="Beta-barrel_TonB_sf"/>
</dbReference>
<dbReference type="Pfam" id="PF07715">
    <property type="entry name" value="Plug"/>
    <property type="match status" value="1"/>
</dbReference>
<protein>
    <submittedName>
        <fullName evidence="16">TonB-linked SusC/RagA family outer membrane protein</fullName>
    </submittedName>
</protein>
<evidence type="ECO:0000256" key="10">
    <source>
        <dbReference type="ARBA" id="ARBA00023237"/>
    </source>
</evidence>
<keyword evidence="7" id="KW-0406">Ion transport</keyword>
<name>A0A3D9KZB6_MARFU</name>
<sequence length="1045" mass="114274">MNSKGIFYWVITLLLSQQIFAQSAVISGVITDDQGEPIPAATVMEQGTTNGTVSNLDGEFNLKVSNLDATVVVSFVGFETQKIQLNGRTVVNVVLELDIQEMEAVVVTALGVERDKRSLGYASQSVDGEELTTARESNVINSLSGRVAGVQINQSGTGPGGTSKVVIRGFSSLQGRNSPLYVVDGVPMANPQGGGGQFGGIDYGDGISNINPEDIESISVLKGAGATNLYGSRGQNGVVMITTKKGKARKGVGIEINSNLTFETPLVLPDFQNDYGRGSNGEILVDANGQIRDNVRTSWGAPSQGQTDVNGQPLLNWAGDQVPYNAQPDNIKDFFRTGVAYSNSVGITTGNEDIQVRGSITHMHRDNIMPNSELERIITSLNVSSDLSDRLKFSGKINYINQTAFNRPNLTLSPDNPMSALIEMPRTIRLQDLQNFQNPDGTPRLYNNGAATTWQNPYWAVNLNTNEDERDRMLGFMMLEYRLTDWLKAHVRSGTDFYNDHREVRNATNTIYRVTSDKSFYSQAYNRVQESNSDFLLTASLPLNNNWNGTLTAGGNVLKSRARGVYNEAQGLDVPNLFALQNANSVQARESYSEKVVYSLYGTAQVDYNDKIFLEVGARNDWSSALPPDAWSYFYPSASTSLVLSELLDLPTFISFGKVRASWAAVGNDPNPYQLDLLYPSNSLSHGGQGFGQVATTRPPLDLKPERTTSIEAGLELSLLNNRITFDATYYDAGTKNQIINVPVSKPSGFETAVFNSGLIRNYGVELALNATVVEKPRFRYNTYINFTRNVSVVEELAPDVLVYPLGGNYDQFGVRIQATVGNPFGDIYADKAYLRDESTGERIIGDNGLPIPDPDGIKKIGNYLPDFLAGFGHSLQIGDVSAGVLFDIRKGGDIYSFTNSASAWNGNAAYTLDQRREWYAGAGGYIAEGVRQDGSPNTIEVDPQTYWQTVGGRASNFAEEFLYDGSYVKLREVTIGYSLPKSMFMKSPFHAASISLVGRNLFILYKNTPGFDPEATFNAGNDQGIEAYAFPSTRSYGFNLKLTL</sequence>
<dbReference type="InterPro" id="IPR000531">
    <property type="entry name" value="Beta-barrel_TonB"/>
</dbReference>
<dbReference type="InterPro" id="IPR008969">
    <property type="entry name" value="CarboxyPept-like_regulatory"/>
</dbReference>
<organism evidence="16 17">
    <name type="scientific">Marinoscillum furvescens DSM 4134</name>
    <dbReference type="NCBI Taxonomy" id="1122208"/>
    <lineage>
        <taxon>Bacteria</taxon>
        <taxon>Pseudomonadati</taxon>
        <taxon>Bacteroidota</taxon>
        <taxon>Cytophagia</taxon>
        <taxon>Cytophagales</taxon>
        <taxon>Reichenbachiellaceae</taxon>
        <taxon>Marinoscillum</taxon>
    </lineage>
</organism>
<dbReference type="GO" id="GO:0009279">
    <property type="term" value="C:cell outer membrane"/>
    <property type="evidence" value="ECO:0007669"/>
    <property type="project" value="UniProtKB-SubCell"/>
</dbReference>
<evidence type="ECO:0000256" key="7">
    <source>
        <dbReference type="ARBA" id="ARBA00023065"/>
    </source>
</evidence>
<dbReference type="EMBL" id="QREG01000024">
    <property type="protein sequence ID" value="RED93606.1"/>
    <property type="molecule type" value="Genomic_DNA"/>
</dbReference>
<keyword evidence="2 11" id="KW-0813">Transport</keyword>
<dbReference type="Proteomes" id="UP000256779">
    <property type="component" value="Unassembled WGS sequence"/>
</dbReference>
<dbReference type="NCBIfam" id="TIGR04056">
    <property type="entry name" value="OMP_RagA_SusC"/>
    <property type="match status" value="1"/>
</dbReference>
<keyword evidence="13" id="KW-0732">Signal</keyword>
<dbReference type="SUPFAM" id="SSF56935">
    <property type="entry name" value="Porins"/>
    <property type="match status" value="1"/>
</dbReference>
<evidence type="ECO:0000256" key="12">
    <source>
        <dbReference type="RuleBase" id="RU003357"/>
    </source>
</evidence>
<dbReference type="PROSITE" id="PS52016">
    <property type="entry name" value="TONB_DEPENDENT_REC_3"/>
    <property type="match status" value="1"/>
</dbReference>
<dbReference type="GO" id="GO:0006826">
    <property type="term" value="P:iron ion transport"/>
    <property type="evidence" value="ECO:0007669"/>
    <property type="project" value="UniProtKB-KW"/>
</dbReference>
<dbReference type="Pfam" id="PF13715">
    <property type="entry name" value="CarbopepD_reg_2"/>
    <property type="match status" value="1"/>
</dbReference>
<dbReference type="PANTHER" id="PTHR32552:SF81">
    <property type="entry name" value="TONB-DEPENDENT OUTER MEMBRANE RECEPTOR"/>
    <property type="match status" value="1"/>
</dbReference>
<evidence type="ECO:0000256" key="9">
    <source>
        <dbReference type="ARBA" id="ARBA00023136"/>
    </source>
</evidence>
<evidence type="ECO:0000256" key="3">
    <source>
        <dbReference type="ARBA" id="ARBA00022452"/>
    </source>
</evidence>
<keyword evidence="5 11" id="KW-0812">Transmembrane</keyword>
<keyword evidence="10 11" id="KW-0998">Cell outer membrane</keyword>
<evidence type="ECO:0000256" key="6">
    <source>
        <dbReference type="ARBA" id="ARBA00023004"/>
    </source>
</evidence>
<dbReference type="SUPFAM" id="SSF49464">
    <property type="entry name" value="Carboxypeptidase regulatory domain-like"/>
    <property type="match status" value="1"/>
</dbReference>
<dbReference type="Gene3D" id="2.40.170.20">
    <property type="entry name" value="TonB-dependent receptor, beta-barrel domain"/>
    <property type="match status" value="1"/>
</dbReference>
<dbReference type="NCBIfam" id="TIGR04057">
    <property type="entry name" value="SusC_RagA_signa"/>
    <property type="match status" value="1"/>
</dbReference>
<keyword evidence="8 12" id="KW-0798">TonB box</keyword>
<feature type="signal peptide" evidence="13">
    <location>
        <begin position="1"/>
        <end position="21"/>
    </location>
</feature>
<dbReference type="Pfam" id="PF00593">
    <property type="entry name" value="TonB_dep_Rec_b-barrel"/>
    <property type="match status" value="1"/>
</dbReference>
<keyword evidence="9 11" id="KW-0472">Membrane</keyword>
<dbReference type="OrthoDB" id="9768177at2"/>
<evidence type="ECO:0000256" key="4">
    <source>
        <dbReference type="ARBA" id="ARBA00022496"/>
    </source>
</evidence>
<dbReference type="AlphaFoldDB" id="A0A3D9KZB6"/>
<comment type="subcellular location">
    <subcellularLocation>
        <location evidence="1 11">Cell outer membrane</location>
        <topology evidence="1 11">Multi-pass membrane protein</topology>
    </subcellularLocation>
</comment>
<dbReference type="InterPro" id="IPR039426">
    <property type="entry name" value="TonB-dep_rcpt-like"/>
</dbReference>
<feature type="domain" description="TonB-dependent receptor-like beta-barrel" evidence="14">
    <location>
        <begin position="434"/>
        <end position="920"/>
    </location>
</feature>
<dbReference type="Gene3D" id="2.60.40.1120">
    <property type="entry name" value="Carboxypeptidase-like, regulatory domain"/>
    <property type="match status" value="1"/>
</dbReference>
<feature type="domain" description="TonB-dependent receptor plug" evidence="15">
    <location>
        <begin position="116"/>
        <end position="238"/>
    </location>
</feature>
<evidence type="ECO:0000256" key="2">
    <source>
        <dbReference type="ARBA" id="ARBA00022448"/>
    </source>
</evidence>